<dbReference type="AlphaFoldDB" id="A0A0C2WLV0"/>
<proteinExistence type="predicted"/>
<dbReference type="HOGENOM" id="CLU_1730954_0_0_1"/>
<sequence>MACEWMLTNGAKDSIAPTVTQKVITFAADMKRMQGFAFSNAEQNALLLDTITVAVPALSTPEEHLVAFSVRLYETTRGNVPFALVLSLSINIKHEPAFADEYMPYVLHSCGPTPRGGAVPADMKPAGWTGLLNAAIQFEIDCCHPPISHSSFADAPATTEIFARLLKSMNT</sequence>
<dbReference type="EMBL" id="KN818380">
    <property type="protein sequence ID" value="KIL57173.1"/>
    <property type="molecule type" value="Genomic_DNA"/>
</dbReference>
<organism evidence="1 2">
    <name type="scientific">Amanita muscaria (strain Koide BX008)</name>
    <dbReference type="NCBI Taxonomy" id="946122"/>
    <lineage>
        <taxon>Eukaryota</taxon>
        <taxon>Fungi</taxon>
        <taxon>Dikarya</taxon>
        <taxon>Basidiomycota</taxon>
        <taxon>Agaricomycotina</taxon>
        <taxon>Agaricomycetes</taxon>
        <taxon>Agaricomycetidae</taxon>
        <taxon>Agaricales</taxon>
        <taxon>Pluteineae</taxon>
        <taxon>Amanitaceae</taxon>
        <taxon>Amanita</taxon>
    </lineage>
</organism>
<name>A0A0C2WLV0_AMAMK</name>
<evidence type="ECO:0000313" key="1">
    <source>
        <dbReference type="EMBL" id="KIL57173.1"/>
    </source>
</evidence>
<protein>
    <submittedName>
        <fullName evidence="1">Uncharacterized protein</fullName>
    </submittedName>
</protein>
<evidence type="ECO:0000313" key="2">
    <source>
        <dbReference type="Proteomes" id="UP000054549"/>
    </source>
</evidence>
<dbReference type="OrthoDB" id="411857at2759"/>
<keyword evidence="2" id="KW-1185">Reference proteome</keyword>
<dbReference type="Proteomes" id="UP000054549">
    <property type="component" value="Unassembled WGS sequence"/>
</dbReference>
<accession>A0A0C2WLV0</accession>
<dbReference type="InParanoid" id="A0A0C2WLV0"/>
<reference evidence="1 2" key="1">
    <citation type="submission" date="2014-04" db="EMBL/GenBank/DDBJ databases">
        <title>Evolutionary Origins and Diversification of the Mycorrhizal Mutualists.</title>
        <authorList>
            <consortium name="DOE Joint Genome Institute"/>
            <consortium name="Mycorrhizal Genomics Consortium"/>
            <person name="Kohler A."/>
            <person name="Kuo A."/>
            <person name="Nagy L.G."/>
            <person name="Floudas D."/>
            <person name="Copeland A."/>
            <person name="Barry K.W."/>
            <person name="Cichocki N."/>
            <person name="Veneault-Fourrey C."/>
            <person name="LaButti K."/>
            <person name="Lindquist E.A."/>
            <person name="Lipzen A."/>
            <person name="Lundell T."/>
            <person name="Morin E."/>
            <person name="Murat C."/>
            <person name="Riley R."/>
            <person name="Ohm R."/>
            <person name="Sun H."/>
            <person name="Tunlid A."/>
            <person name="Henrissat B."/>
            <person name="Grigoriev I.V."/>
            <person name="Hibbett D.S."/>
            <person name="Martin F."/>
        </authorList>
    </citation>
    <scope>NUCLEOTIDE SEQUENCE [LARGE SCALE GENOMIC DNA]</scope>
    <source>
        <strain evidence="1 2">Koide BX008</strain>
    </source>
</reference>
<gene>
    <name evidence="1" type="ORF">M378DRAFT_16436</name>
</gene>